<dbReference type="RefSeq" id="WP_184582412.1">
    <property type="nucleotide sequence ID" value="NZ_JACHJT010000001.1"/>
</dbReference>
<organism evidence="1 2">
    <name type="scientific">Lipingzhangella halophila</name>
    <dbReference type="NCBI Taxonomy" id="1783352"/>
    <lineage>
        <taxon>Bacteria</taxon>
        <taxon>Bacillati</taxon>
        <taxon>Actinomycetota</taxon>
        <taxon>Actinomycetes</taxon>
        <taxon>Streptosporangiales</taxon>
        <taxon>Nocardiopsidaceae</taxon>
        <taxon>Lipingzhangella</taxon>
    </lineage>
</organism>
<comment type="caution">
    <text evidence="1">The sequence shown here is derived from an EMBL/GenBank/DDBJ whole genome shotgun (WGS) entry which is preliminary data.</text>
</comment>
<protein>
    <submittedName>
        <fullName evidence="1">Uncharacterized protein</fullName>
    </submittedName>
</protein>
<evidence type="ECO:0000313" key="1">
    <source>
        <dbReference type="EMBL" id="MBB4934394.1"/>
    </source>
</evidence>
<name>A0A7W7W5Z8_9ACTN</name>
<dbReference type="Proteomes" id="UP000523007">
    <property type="component" value="Unassembled WGS sequence"/>
</dbReference>
<dbReference type="EMBL" id="JACHJT010000001">
    <property type="protein sequence ID" value="MBB4934394.1"/>
    <property type="molecule type" value="Genomic_DNA"/>
</dbReference>
<reference evidence="1 2" key="1">
    <citation type="submission" date="2020-08" db="EMBL/GenBank/DDBJ databases">
        <title>Sequencing the genomes of 1000 actinobacteria strains.</title>
        <authorList>
            <person name="Klenk H.-P."/>
        </authorList>
    </citation>
    <scope>NUCLEOTIDE SEQUENCE [LARGE SCALE GENOMIC DNA]</scope>
    <source>
        <strain evidence="1 2">DSM 102030</strain>
    </source>
</reference>
<sequence length="209" mass="23400">MNTNMPEENTIEVATDQVRALRTAGPGSLLVWHEPTDRVLLTEPGTIPDENMMIIAGHSLRDLTEAMPHGDVERAIHLNGLARVWRVEWPTIKLMTPTMVPIRRALAARGIYVDNAPAVRYSKLLRRRWLTDEYAPNEFPRVTVRVMITHDHEELARACPNDALADIQILVGKQLMERFAIEVDTLGPDVAAEVMAVATQTVLKHMASA</sequence>
<evidence type="ECO:0000313" key="2">
    <source>
        <dbReference type="Proteomes" id="UP000523007"/>
    </source>
</evidence>
<accession>A0A7W7W5Z8</accession>
<gene>
    <name evidence="1" type="ORF">F4561_005214</name>
</gene>
<proteinExistence type="predicted"/>
<dbReference type="AlphaFoldDB" id="A0A7W7W5Z8"/>
<keyword evidence="2" id="KW-1185">Reference proteome</keyword>